<keyword evidence="1" id="KW-0812">Transmembrane</keyword>
<reference evidence="2 3" key="1">
    <citation type="submission" date="2019-02" db="EMBL/GenBank/DDBJ databases">
        <title>Genome sequence of the sea-ice species Brumimicrobium glaciale.</title>
        <authorList>
            <person name="Bowman J.P."/>
        </authorList>
    </citation>
    <scope>NUCLEOTIDE SEQUENCE [LARGE SCALE GENOMIC DNA]</scope>
    <source>
        <strain evidence="2 3">IC156</strain>
    </source>
</reference>
<keyword evidence="1" id="KW-0472">Membrane</keyword>
<dbReference type="RefSeq" id="WP_130092075.1">
    <property type="nucleotide sequence ID" value="NZ_SETE01000001.1"/>
</dbReference>
<name>A0A4Q4KQ67_9FLAO</name>
<evidence type="ECO:0000256" key="1">
    <source>
        <dbReference type="SAM" id="Phobius"/>
    </source>
</evidence>
<sequence length="158" mass="18632">MQILNINKYYLLLKNVIKKYTSILMLFSALAMMLGHNLIPHNHHDHEVVHFEHQHSDGEQHDHHENNHENDSEDFDFGHLFSHFQHSEKDVAFLSNNNSHTTFSKQLSLYPAVLSDTYNFQHTSPFVQHYTQPLYKTVYFNSLYHLPSGLRAPPYFIV</sequence>
<protein>
    <submittedName>
        <fullName evidence="2">Uncharacterized protein</fullName>
    </submittedName>
</protein>
<keyword evidence="1" id="KW-1133">Transmembrane helix</keyword>
<evidence type="ECO:0000313" key="2">
    <source>
        <dbReference type="EMBL" id="RYM35708.1"/>
    </source>
</evidence>
<keyword evidence="3" id="KW-1185">Reference proteome</keyword>
<gene>
    <name evidence="2" type="ORF">ERX46_01565</name>
</gene>
<accession>A0A4Q4KQ67</accession>
<dbReference type="EMBL" id="SETE01000001">
    <property type="protein sequence ID" value="RYM35708.1"/>
    <property type="molecule type" value="Genomic_DNA"/>
</dbReference>
<dbReference type="Proteomes" id="UP000293952">
    <property type="component" value="Unassembled WGS sequence"/>
</dbReference>
<proteinExistence type="predicted"/>
<dbReference type="AlphaFoldDB" id="A0A4Q4KQ67"/>
<comment type="caution">
    <text evidence="2">The sequence shown here is derived from an EMBL/GenBank/DDBJ whole genome shotgun (WGS) entry which is preliminary data.</text>
</comment>
<dbReference type="OrthoDB" id="1438602at2"/>
<feature type="transmembrane region" description="Helical" evidence="1">
    <location>
        <begin position="20"/>
        <end position="39"/>
    </location>
</feature>
<organism evidence="2 3">
    <name type="scientific">Brumimicrobium glaciale</name>
    <dbReference type="NCBI Taxonomy" id="200475"/>
    <lineage>
        <taxon>Bacteria</taxon>
        <taxon>Pseudomonadati</taxon>
        <taxon>Bacteroidota</taxon>
        <taxon>Flavobacteriia</taxon>
        <taxon>Flavobacteriales</taxon>
        <taxon>Crocinitomicaceae</taxon>
        <taxon>Brumimicrobium</taxon>
    </lineage>
</organism>
<evidence type="ECO:0000313" key="3">
    <source>
        <dbReference type="Proteomes" id="UP000293952"/>
    </source>
</evidence>